<name>A0A0E9PL91_ANGAN</name>
<dbReference type="InterPro" id="IPR002110">
    <property type="entry name" value="Ankyrin_rpt"/>
</dbReference>
<keyword evidence="1" id="KW-0040">ANK repeat</keyword>
<dbReference type="AlphaFoldDB" id="A0A0E9PL91"/>
<organism evidence="2">
    <name type="scientific">Anguilla anguilla</name>
    <name type="common">European freshwater eel</name>
    <name type="synonym">Muraena anguilla</name>
    <dbReference type="NCBI Taxonomy" id="7936"/>
    <lineage>
        <taxon>Eukaryota</taxon>
        <taxon>Metazoa</taxon>
        <taxon>Chordata</taxon>
        <taxon>Craniata</taxon>
        <taxon>Vertebrata</taxon>
        <taxon>Euteleostomi</taxon>
        <taxon>Actinopterygii</taxon>
        <taxon>Neopterygii</taxon>
        <taxon>Teleostei</taxon>
        <taxon>Anguilliformes</taxon>
        <taxon>Anguillidae</taxon>
        <taxon>Anguilla</taxon>
    </lineage>
</organism>
<dbReference type="SUPFAM" id="SSF48403">
    <property type="entry name" value="Ankyrin repeat"/>
    <property type="match status" value="1"/>
</dbReference>
<dbReference type="EMBL" id="GBXM01103505">
    <property type="protein sequence ID" value="JAH05072.1"/>
    <property type="molecule type" value="Transcribed_RNA"/>
</dbReference>
<proteinExistence type="predicted"/>
<dbReference type="Pfam" id="PF12796">
    <property type="entry name" value="Ank_2"/>
    <property type="match status" value="1"/>
</dbReference>
<accession>A0A0E9PL91</accession>
<feature type="repeat" description="ANK" evidence="1">
    <location>
        <begin position="36"/>
        <end position="68"/>
    </location>
</feature>
<evidence type="ECO:0000313" key="2">
    <source>
        <dbReference type="EMBL" id="JAH05072.1"/>
    </source>
</evidence>
<dbReference type="Gene3D" id="1.25.40.20">
    <property type="entry name" value="Ankyrin repeat-containing domain"/>
    <property type="match status" value="1"/>
</dbReference>
<protein>
    <submittedName>
        <fullName evidence="2">Uncharacterized protein</fullName>
    </submittedName>
</protein>
<dbReference type="PROSITE" id="PS50297">
    <property type="entry name" value="ANK_REP_REGION"/>
    <property type="match status" value="1"/>
</dbReference>
<dbReference type="PROSITE" id="PS50088">
    <property type="entry name" value="ANK_REPEAT"/>
    <property type="match status" value="1"/>
</dbReference>
<dbReference type="InterPro" id="IPR036770">
    <property type="entry name" value="Ankyrin_rpt-contain_sf"/>
</dbReference>
<reference evidence="2" key="1">
    <citation type="submission" date="2014-11" db="EMBL/GenBank/DDBJ databases">
        <authorList>
            <person name="Amaro Gonzalez C."/>
        </authorList>
    </citation>
    <scope>NUCLEOTIDE SEQUENCE</scope>
</reference>
<evidence type="ECO:0000256" key="1">
    <source>
        <dbReference type="PROSITE-ProRule" id="PRU00023"/>
    </source>
</evidence>
<reference evidence="2" key="2">
    <citation type="journal article" date="2015" name="Fish Shellfish Immunol.">
        <title>Early steps in the European eel (Anguilla anguilla)-Vibrio vulnificus interaction in the gills: Role of the RtxA13 toxin.</title>
        <authorList>
            <person name="Callol A."/>
            <person name="Pajuelo D."/>
            <person name="Ebbesson L."/>
            <person name="Teles M."/>
            <person name="MacKenzie S."/>
            <person name="Amaro C."/>
        </authorList>
    </citation>
    <scope>NUCLEOTIDE SEQUENCE</scope>
</reference>
<sequence>MAVRYNRREILKFMLQMTHQVPSLRANLGGRFNLEDGKTPLHLACELLHVDAIILLLGNGVPPQAEDQNGMTPLDVILSQLRETKVNMGKKKRMLR</sequence>